<evidence type="ECO:0000313" key="3">
    <source>
        <dbReference type="Proteomes" id="UP001221142"/>
    </source>
</evidence>
<feature type="region of interest" description="Disordered" evidence="1">
    <location>
        <begin position="50"/>
        <end position="69"/>
    </location>
</feature>
<keyword evidence="3" id="KW-1185">Reference proteome</keyword>
<organism evidence="2 3">
    <name type="scientific">Roridomyces roridus</name>
    <dbReference type="NCBI Taxonomy" id="1738132"/>
    <lineage>
        <taxon>Eukaryota</taxon>
        <taxon>Fungi</taxon>
        <taxon>Dikarya</taxon>
        <taxon>Basidiomycota</taxon>
        <taxon>Agaricomycotina</taxon>
        <taxon>Agaricomycetes</taxon>
        <taxon>Agaricomycetidae</taxon>
        <taxon>Agaricales</taxon>
        <taxon>Marasmiineae</taxon>
        <taxon>Mycenaceae</taxon>
        <taxon>Roridomyces</taxon>
    </lineage>
</organism>
<evidence type="ECO:0000313" key="2">
    <source>
        <dbReference type="EMBL" id="KAJ7614130.1"/>
    </source>
</evidence>
<feature type="compositionally biased region" description="Basic and acidic residues" evidence="1">
    <location>
        <begin position="12"/>
        <end position="23"/>
    </location>
</feature>
<protein>
    <submittedName>
        <fullName evidence="2">Uncharacterized protein</fullName>
    </submittedName>
</protein>
<reference evidence="2" key="1">
    <citation type="submission" date="2023-03" db="EMBL/GenBank/DDBJ databases">
        <title>Massive genome expansion in bonnet fungi (Mycena s.s.) driven by repeated elements and novel gene families across ecological guilds.</title>
        <authorList>
            <consortium name="Lawrence Berkeley National Laboratory"/>
            <person name="Harder C.B."/>
            <person name="Miyauchi S."/>
            <person name="Viragh M."/>
            <person name="Kuo A."/>
            <person name="Thoen E."/>
            <person name="Andreopoulos B."/>
            <person name="Lu D."/>
            <person name="Skrede I."/>
            <person name="Drula E."/>
            <person name="Henrissat B."/>
            <person name="Morin E."/>
            <person name="Kohler A."/>
            <person name="Barry K."/>
            <person name="LaButti K."/>
            <person name="Morin E."/>
            <person name="Salamov A."/>
            <person name="Lipzen A."/>
            <person name="Mereny Z."/>
            <person name="Hegedus B."/>
            <person name="Baldrian P."/>
            <person name="Stursova M."/>
            <person name="Weitz H."/>
            <person name="Taylor A."/>
            <person name="Grigoriev I.V."/>
            <person name="Nagy L.G."/>
            <person name="Martin F."/>
            <person name="Kauserud H."/>
        </authorList>
    </citation>
    <scope>NUCLEOTIDE SEQUENCE</scope>
    <source>
        <strain evidence="2">9284</strain>
    </source>
</reference>
<comment type="caution">
    <text evidence="2">The sequence shown here is derived from an EMBL/GenBank/DDBJ whole genome shotgun (WGS) entry which is preliminary data.</text>
</comment>
<gene>
    <name evidence="2" type="ORF">FB45DRAFT_874274</name>
</gene>
<sequence>MPTDVYPDEYEEKDKVKTSDHRVEVDTLEKPDKVMNGYVSPLEEGRVREGWNEVKGRKSGRGPEDQSSVKIDPDCWTYIGRVGNVLEVDRETIRDRHRTVPYTVYGRTVMVKYGTICTVPILYWGSREGSTGTAVPYSAR</sequence>
<proteinExistence type="predicted"/>
<dbReference type="Proteomes" id="UP001221142">
    <property type="component" value="Unassembled WGS sequence"/>
</dbReference>
<evidence type="ECO:0000256" key="1">
    <source>
        <dbReference type="SAM" id="MobiDB-lite"/>
    </source>
</evidence>
<feature type="compositionally biased region" description="Acidic residues" evidence="1">
    <location>
        <begin position="1"/>
        <end position="11"/>
    </location>
</feature>
<feature type="region of interest" description="Disordered" evidence="1">
    <location>
        <begin position="1"/>
        <end position="23"/>
    </location>
</feature>
<feature type="compositionally biased region" description="Basic and acidic residues" evidence="1">
    <location>
        <begin position="50"/>
        <end position="64"/>
    </location>
</feature>
<name>A0AAD7FEK4_9AGAR</name>
<dbReference type="AlphaFoldDB" id="A0AAD7FEK4"/>
<dbReference type="EMBL" id="JARKIF010000027">
    <property type="protein sequence ID" value="KAJ7614130.1"/>
    <property type="molecule type" value="Genomic_DNA"/>
</dbReference>
<accession>A0AAD7FEK4</accession>